<proteinExistence type="predicted"/>
<feature type="region of interest" description="Disordered" evidence="1">
    <location>
        <begin position="132"/>
        <end position="187"/>
    </location>
</feature>
<dbReference type="EMBL" id="JANBVN010000072">
    <property type="protein sequence ID" value="KAJ9150182.1"/>
    <property type="molecule type" value="Genomic_DNA"/>
</dbReference>
<evidence type="ECO:0000256" key="1">
    <source>
        <dbReference type="SAM" id="MobiDB-lite"/>
    </source>
</evidence>
<accession>A0AA38VSW9</accession>
<evidence type="ECO:0000313" key="3">
    <source>
        <dbReference type="Proteomes" id="UP001174691"/>
    </source>
</evidence>
<protein>
    <submittedName>
        <fullName evidence="2">Uncharacterized protein</fullName>
    </submittedName>
</protein>
<organism evidence="2 3">
    <name type="scientific">Coniochaeta hoffmannii</name>
    <dbReference type="NCBI Taxonomy" id="91930"/>
    <lineage>
        <taxon>Eukaryota</taxon>
        <taxon>Fungi</taxon>
        <taxon>Dikarya</taxon>
        <taxon>Ascomycota</taxon>
        <taxon>Pezizomycotina</taxon>
        <taxon>Sordariomycetes</taxon>
        <taxon>Sordariomycetidae</taxon>
        <taxon>Coniochaetales</taxon>
        <taxon>Coniochaetaceae</taxon>
        <taxon>Coniochaeta</taxon>
    </lineage>
</organism>
<name>A0AA38VSW9_9PEZI</name>
<dbReference type="Proteomes" id="UP001174691">
    <property type="component" value="Unassembled WGS sequence"/>
</dbReference>
<gene>
    <name evidence="2" type="ORF">NKR19_g5326</name>
</gene>
<comment type="caution">
    <text evidence="2">The sequence shown here is derived from an EMBL/GenBank/DDBJ whole genome shotgun (WGS) entry which is preliminary data.</text>
</comment>
<keyword evidence="3" id="KW-1185">Reference proteome</keyword>
<feature type="region of interest" description="Disordered" evidence="1">
    <location>
        <begin position="60"/>
        <end position="97"/>
    </location>
</feature>
<evidence type="ECO:0000313" key="2">
    <source>
        <dbReference type="EMBL" id="KAJ9150182.1"/>
    </source>
</evidence>
<sequence>MSAHRSTTAWDAETTMNLFACLLNEITSGAFEIRAVTDRMHAMGYTCTQKAVTHQFAKLKQRNKPTSGTAKSGAAEAIPSTPTKAVQRQHKVTASPAVAVQKVAGYTASRKRGAEQDLSDDDSDFLPVAKKRYNRVIAPATPKKQSSSSQDRDGYHAALNAKAEHALGGMKSEDDIDPGYYQDADSV</sequence>
<dbReference type="AlphaFoldDB" id="A0AA38VSW9"/>
<reference evidence="2" key="1">
    <citation type="submission" date="2022-07" db="EMBL/GenBank/DDBJ databases">
        <title>Fungi with potential for degradation of polypropylene.</title>
        <authorList>
            <person name="Gostincar C."/>
        </authorList>
    </citation>
    <scope>NUCLEOTIDE SEQUENCE</scope>
    <source>
        <strain evidence="2">EXF-13287</strain>
    </source>
</reference>